<keyword evidence="3 7" id="KW-1133">Transmembrane helix</keyword>
<gene>
    <name evidence="9" type="ORF">DPMN_077078</name>
</gene>
<feature type="region of interest" description="Disordered" evidence="6">
    <location>
        <begin position="105"/>
        <end position="168"/>
    </location>
</feature>
<evidence type="ECO:0000256" key="7">
    <source>
        <dbReference type="SAM" id="Phobius"/>
    </source>
</evidence>
<comment type="subcellular location">
    <subcellularLocation>
        <location evidence="1">Membrane</location>
        <topology evidence="1">Single-pass membrane protein</topology>
    </subcellularLocation>
</comment>
<evidence type="ECO:0000259" key="8">
    <source>
        <dbReference type="PROSITE" id="PS51670"/>
    </source>
</evidence>
<name>A0A9D4BR13_DREPO</name>
<dbReference type="InterPro" id="IPR003582">
    <property type="entry name" value="ShKT_dom"/>
</dbReference>
<evidence type="ECO:0000256" key="2">
    <source>
        <dbReference type="ARBA" id="ARBA00022692"/>
    </source>
</evidence>
<evidence type="ECO:0000313" key="10">
    <source>
        <dbReference type="Proteomes" id="UP000828390"/>
    </source>
</evidence>
<keyword evidence="2 7" id="KW-0812">Transmembrane</keyword>
<accession>A0A9D4BR13</accession>
<dbReference type="AlphaFoldDB" id="A0A9D4BR13"/>
<comment type="caution">
    <text evidence="9">The sequence shown here is derived from an EMBL/GenBank/DDBJ whole genome shotgun (WGS) entry which is preliminary data.</text>
</comment>
<dbReference type="InterPro" id="IPR051694">
    <property type="entry name" value="Immunoregulatory_rcpt-like"/>
</dbReference>
<keyword evidence="10" id="KW-1185">Reference proteome</keyword>
<comment type="caution">
    <text evidence="5">Lacks conserved residue(s) required for the propagation of feature annotation.</text>
</comment>
<dbReference type="EMBL" id="JAIWYP010000015">
    <property type="protein sequence ID" value="KAH3702077.1"/>
    <property type="molecule type" value="Genomic_DNA"/>
</dbReference>
<dbReference type="GO" id="GO:0016020">
    <property type="term" value="C:membrane"/>
    <property type="evidence" value="ECO:0007669"/>
    <property type="project" value="UniProtKB-SubCell"/>
</dbReference>
<organism evidence="9 10">
    <name type="scientific">Dreissena polymorpha</name>
    <name type="common">Zebra mussel</name>
    <name type="synonym">Mytilus polymorpha</name>
    <dbReference type="NCBI Taxonomy" id="45954"/>
    <lineage>
        <taxon>Eukaryota</taxon>
        <taxon>Metazoa</taxon>
        <taxon>Spiralia</taxon>
        <taxon>Lophotrochozoa</taxon>
        <taxon>Mollusca</taxon>
        <taxon>Bivalvia</taxon>
        <taxon>Autobranchia</taxon>
        <taxon>Heteroconchia</taxon>
        <taxon>Euheterodonta</taxon>
        <taxon>Imparidentia</taxon>
        <taxon>Neoheterodontei</taxon>
        <taxon>Myida</taxon>
        <taxon>Dreissenoidea</taxon>
        <taxon>Dreissenidae</taxon>
        <taxon>Dreissena</taxon>
    </lineage>
</organism>
<dbReference type="GO" id="GO:0071944">
    <property type="term" value="C:cell periphery"/>
    <property type="evidence" value="ECO:0007669"/>
    <property type="project" value="UniProtKB-ARBA"/>
</dbReference>
<keyword evidence="4 7" id="KW-0472">Membrane</keyword>
<dbReference type="PANTHER" id="PTHR15549">
    <property type="entry name" value="PAIRED IMMUNOGLOBULIN-LIKE TYPE 2 RECEPTOR"/>
    <property type="match status" value="1"/>
</dbReference>
<evidence type="ECO:0000313" key="9">
    <source>
        <dbReference type="EMBL" id="KAH3702077.1"/>
    </source>
</evidence>
<evidence type="ECO:0000256" key="3">
    <source>
        <dbReference type="ARBA" id="ARBA00022989"/>
    </source>
</evidence>
<keyword evidence="5" id="KW-1015">Disulfide bond</keyword>
<feature type="transmembrane region" description="Helical" evidence="7">
    <location>
        <begin position="12"/>
        <end position="31"/>
    </location>
</feature>
<evidence type="ECO:0000256" key="5">
    <source>
        <dbReference type="PROSITE-ProRule" id="PRU01005"/>
    </source>
</evidence>
<reference evidence="9" key="1">
    <citation type="journal article" date="2019" name="bioRxiv">
        <title>The Genome of the Zebra Mussel, Dreissena polymorpha: A Resource for Invasive Species Research.</title>
        <authorList>
            <person name="McCartney M.A."/>
            <person name="Auch B."/>
            <person name="Kono T."/>
            <person name="Mallez S."/>
            <person name="Zhang Y."/>
            <person name="Obille A."/>
            <person name="Becker A."/>
            <person name="Abrahante J.E."/>
            <person name="Garbe J."/>
            <person name="Badalamenti J.P."/>
            <person name="Herman A."/>
            <person name="Mangelson H."/>
            <person name="Liachko I."/>
            <person name="Sullivan S."/>
            <person name="Sone E.D."/>
            <person name="Koren S."/>
            <person name="Silverstein K.A.T."/>
            <person name="Beckman K.B."/>
            <person name="Gohl D.M."/>
        </authorList>
    </citation>
    <scope>NUCLEOTIDE SEQUENCE</scope>
    <source>
        <strain evidence="9">Duluth1</strain>
        <tissue evidence="9">Whole animal</tissue>
    </source>
</reference>
<feature type="disulfide bond" evidence="5">
    <location>
        <begin position="47"/>
        <end position="60"/>
    </location>
</feature>
<dbReference type="PROSITE" id="PS51670">
    <property type="entry name" value="SHKT"/>
    <property type="match status" value="1"/>
</dbReference>
<protein>
    <recommendedName>
        <fullName evidence="8">ShKT domain-containing protein</fullName>
    </recommendedName>
</protein>
<feature type="transmembrane region" description="Helical" evidence="7">
    <location>
        <begin position="189"/>
        <end position="209"/>
    </location>
</feature>
<evidence type="ECO:0000256" key="4">
    <source>
        <dbReference type="ARBA" id="ARBA00023136"/>
    </source>
</evidence>
<dbReference type="Proteomes" id="UP000828390">
    <property type="component" value="Unassembled WGS sequence"/>
</dbReference>
<proteinExistence type="predicted"/>
<evidence type="ECO:0000256" key="1">
    <source>
        <dbReference type="ARBA" id="ARBA00004167"/>
    </source>
</evidence>
<reference evidence="9" key="2">
    <citation type="submission" date="2020-11" db="EMBL/GenBank/DDBJ databases">
        <authorList>
            <person name="McCartney M.A."/>
            <person name="Auch B."/>
            <person name="Kono T."/>
            <person name="Mallez S."/>
            <person name="Becker A."/>
            <person name="Gohl D.M."/>
            <person name="Silverstein K.A.T."/>
            <person name="Koren S."/>
            <person name="Bechman K.B."/>
            <person name="Herman A."/>
            <person name="Abrahante J.E."/>
            <person name="Garbe J."/>
        </authorList>
    </citation>
    <scope>NUCLEOTIDE SEQUENCE</scope>
    <source>
        <strain evidence="9">Duluth1</strain>
        <tissue evidence="9">Whole animal</tissue>
    </source>
</reference>
<evidence type="ECO:0000256" key="6">
    <source>
        <dbReference type="SAM" id="MobiDB-lite"/>
    </source>
</evidence>
<feature type="domain" description="ShKT" evidence="8">
    <location>
        <begin position="32"/>
        <end position="63"/>
    </location>
</feature>
<sequence length="439" mass="47498">MNLQDCEDRKIMQFYKIVCVLVLVTVTVTGVCEDNISNCAAVKESICPTPVNNTFCAKTCRLCSGMPCPQPWKQYSVDDTIEYDCLTCECAKGLVSCNGIPCSATTTTSSPHISSTQTRPESVTTTMPSTISSTSISPSNNTTTATTTESTQSSFTPSTSLTTGNTSTSAKSDVAFADFSRGSSNAATAAGVSVAVALAVAAAVIVFVLRKKGKLCFAITKGSKLENPDNNHHISLARIESKPNAHHQSPISLGQLEAHEYSILEKDGFERHITAITSEYADVRGYFVLEKQTSDISNGNGVPVNEIHPYLVLEKQGCQPVHETPSNEINPYFVLEKQTTSNSPPINKGAALESEHDDVTMYQEIDSNDTYADIDDSRQGNNDYDYTNKTFRDSETEISGSVYNHRNATGNDYDHLGEGQSNVRAIANNYNMTSSVGMK</sequence>